<accession>A0ABS5C290</accession>
<name>A0ABS5C290_9BACT</name>
<sequence length="457" mass="48943">MAGSNTIGTGAVVLTANADALLTGLKKAEKDTESWAQRTGKNINGVGESLEKINKIPNLLGLGFVGAIATVGSTLAGALGNAVTRGDQLNKALERSIELGDRFAKMMDRRTEANAARLEAMSATPTSRATEIDRQLRALDPEIGAAETAKHLAEFQRDVTLINSGVKASKTGLERMAEGSQLVLAWFAQSLETYQAPFEANFKAADARLQKAIELRAELTKARDNIIDPDKDVAKEGEVDRLSEAFERQAAALGKTAEQAKMLDLIADGFSERQIRQFTIAADKLTKTTEGFESVANAVGGAAGFVGGGDSEKIKEITAALKKQSDTWGMTANQIQLYDLRIAKFAERQIKEVEKLQDSTESLLNTFNIASSIANGVKDTKLESGGPYVSGAALGNSLEAYSQVANFRASNAIAGGSIGDNPVQIQREVLKVLKEQKRDIRQLIDIMKGAQQLKVVT</sequence>
<comment type="caution">
    <text evidence="1">The sequence shown here is derived from an EMBL/GenBank/DDBJ whole genome shotgun (WGS) entry which is preliminary data.</text>
</comment>
<protein>
    <submittedName>
        <fullName evidence="1">Uncharacterized protein</fullName>
    </submittedName>
</protein>
<dbReference type="RefSeq" id="WP_210660289.1">
    <property type="nucleotide sequence ID" value="NZ_JAGKQQ010000001.1"/>
</dbReference>
<proteinExistence type="predicted"/>
<organism evidence="1 2">
    <name type="scientific">Gemmata palustris</name>
    <dbReference type="NCBI Taxonomy" id="2822762"/>
    <lineage>
        <taxon>Bacteria</taxon>
        <taxon>Pseudomonadati</taxon>
        <taxon>Planctomycetota</taxon>
        <taxon>Planctomycetia</taxon>
        <taxon>Gemmatales</taxon>
        <taxon>Gemmataceae</taxon>
        <taxon>Gemmata</taxon>
    </lineage>
</organism>
<dbReference type="EMBL" id="JAGKQQ010000001">
    <property type="protein sequence ID" value="MBP3959585.1"/>
    <property type="molecule type" value="Genomic_DNA"/>
</dbReference>
<gene>
    <name evidence="1" type="ORF">J8F10_30440</name>
</gene>
<reference evidence="1 2" key="1">
    <citation type="submission" date="2021-04" db="EMBL/GenBank/DDBJ databases">
        <authorList>
            <person name="Ivanova A."/>
        </authorList>
    </citation>
    <scope>NUCLEOTIDE SEQUENCE [LARGE SCALE GENOMIC DNA]</scope>
    <source>
        <strain evidence="1 2">G18</strain>
    </source>
</reference>
<dbReference type="Proteomes" id="UP000676565">
    <property type="component" value="Unassembled WGS sequence"/>
</dbReference>
<evidence type="ECO:0000313" key="2">
    <source>
        <dbReference type="Proteomes" id="UP000676565"/>
    </source>
</evidence>
<keyword evidence="2" id="KW-1185">Reference proteome</keyword>
<evidence type="ECO:0000313" key="1">
    <source>
        <dbReference type="EMBL" id="MBP3959585.1"/>
    </source>
</evidence>